<feature type="chain" id="PRO_5002223694" evidence="2">
    <location>
        <begin position="26"/>
        <end position="119"/>
    </location>
</feature>
<accession>A0A0C9ZIF0</accession>
<name>A0A0C9ZIF0_9AGAM</name>
<dbReference type="AlphaFoldDB" id="A0A0C9ZIF0"/>
<proteinExistence type="predicted"/>
<evidence type="ECO:0000256" key="2">
    <source>
        <dbReference type="SAM" id="SignalP"/>
    </source>
</evidence>
<organism evidence="3 4">
    <name type="scientific">Suillus luteus UH-Slu-Lm8-n1</name>
    <dbReference type="NCBI Taxonomy" id="930992"/>
    <lineage>
        <taxon>Eukaryota</taxon>
        <taxon>Fungi</taxon>
        <taxon>Dikarya</taxon>
        <taxon>Basidiomycota</taxon>
        <taxon>Agaricomycotina</taxon>
        <taxon>Agaricomycetes</taxon>
        <taxon>Agaricomycetidae</taxon>
        <taxon>Boletales</taxon>
        <taxon>Suillineae</taxon>
        <taxon>Suillaceae</taxon>
        <taxon>Suillus</taxon>
    </lineage>
</organism>
<feature type="signal peptide" evidence="2">
    <location>
        <begin position="1"/>
        <end position="25"/>
    </location>
</feature>
<gene>
    <name evidence="3" type="ORF">CY34DRAFT_810583</name>
</gene>
<evidence type="ECO:0000313" key="3">
    <source>
        <dbReference type="EMBL" id="KIK37190.1"/>
    </source>
</evidence>
<dbReference type="HOGENOM" id="CLU_2063015_0_0_1"/>
<reference evidence="4" key="2">
    <citation type="submission" date="2015-01" db="EMBL/GenBank/DDBJ databases">
        <title>Evolutionary Origins and Diversification of the Mycorrhizal Mutualists.</title>
        <authorList>
            <consortium name="DOE Joint Genome Institute"/>
            <consortium name="Mycorrhizal Genomics Consortium"/>
            <person name="Kohler A."/>
            <person name="Kuo A."/>
            <person name="Nagy L.G."/>
            <person name="Floudas D."/>
            <person name="Copeland A."/>
            <person name="Barry K.W."/>
            <person name="Cichocki N."/>
            <person name="Veneault-Fourrey C."/>
            <person name="LaButti K."/>
            <person name="Lindquist E.A."/>
            <person name="Lipzen A."/>
            <person name="Lundell T."/>
            <person name="Morin E."/>
            <person name="Murat C."/>
            <person name="Riley R."/>
            <person name="Ohm R."/>
            <person name="Sun H."/>
            <person name="Tunlid A."/>
            <person name="Henrissat B."/>
            <person name="Grigoriev I.V."/>
            <person name="Hibbett D.S."/>
            <person name="Martin F."/>
        </authorList>
    </citation>
    <scope>NUCLEOTIDE SEQUENCE [LARGE SCALE GENOMIC DNA]</scope>
    <source>
        <strain evidence="4">UH-Slu-Lm8-n1</strain>
    </source>
</reference>
<sequence length="119" mass="13003">MDTLGASLLQTLGVLVWVHSGGVSAARHDSVRVWCLRCHRLTHMRLHDHDTFNIGLDPVNHNRRRLPPPPPPPPPPPSPSQPCGGRGKDIGGRRGGGKVGEEGTYYSENRRVLVNPQSP</sequence>
<evidence type="ECO:0000313" key="4">
    <source>
        <dbReference type="Proteomes" id="UP000054485"/>
    </source>
</evidence>
<feature type="compositionally biased region" description="Pro residues" evidence="1">
    <location>
        <begin position="67"/>
        <end position="80"/>
    </location>
</feature>
<reference evidence="3 4" key="1">
    <citation type="submission" date="2014-04" db="EMBL/GenBank/DDBJ databases">
        <authorList>
            <consortium name="DOE Joint Genome Institute"/>
            <person name="Kuo A."/>
            <person name="Ruytinx J."/>
            <person name="Rineau F."/>
            <person name="Colpaert J."/>
            <person name="Kohler A."/>
            <person name="Nagy L.G."/>
            <person name="Floudas D."/>
            <person name="Copeland A."/>
            <person name="Barry K.W."/>
            <person name="Cichocki N."/>
            <person name="Veneault-Fourrey C."/>
            <person name="LaButti K."/>
            <person name="Lindquist E.A."/>
            <person name="Lipzen A."/>
            <person name="Lundell T."/>
            <person name="Morin E."/>
            <person name="Murat C."/>
            <person name="Sun H."/>
            <person name="Tunlid A."/>
            <person name="Henrissat B."/>
            <person name="Grigoriev I.V."/>
            <person name="Hibbett D.S."/>
            <person name="Martin F."/>
            <person name="Nordberg H.P."/>
            <person name="Cantor M.N."/>
            <person name="Hua S.X."/>
        </authorList>
    </citation>
    <scope>NUCLEOTIDE SEQUENCE [LARGE SCALE GENOMIC DNA]</scope>
    <source>
        <strain evidence="3 4">UH-Slu-Lm8-n1</strain>
    </source>
</reference>
<dbReference type="EMBL" id="KN835470">
    <property type="protein sequence ID" value="KIK37190.1"/>
    <property type="molecule type" value="Genomic_DNA"/>
</dbReference>
<keyword evidence="2" id="KW-0732">Signal</keyword>
<protein>
    <submittedName>
        <fullName evidence="3">Uncharacterized protein</fullName>
    </submittedName>
</protein>
<dbReference type="InParanoid" id="A0A0C9ZIF0"/>
<evidence type="ECO:0000256" key="1">
    <source>
        <dbReference type="SAM" id="MobiDB-lite"/>
    </source>
</evidence>
<dbReference type="Proteomes" id="UP000054485">
    <property type="component" value="Unassembled WGS sequence"/>
</dbReference>
<feature type="region of interest" description="Disordered" evidence="1">
    <location>
        <begin position="47"/>
        <end position="119"/>
    </location>
</feature>
<keyword evidence="4" id="KW-1185">Reference proteome</keyword>